<feature type="compositionally biased region" description="Low complexity" evidence="1">
    <location>
        <begin position="97"/>
        <end position="110"/>
    </location>
</feature>
<dbReference type="OrthoDB" id="3328190at2759"/>
<accession>A0A0C3LQA5</accession>
<reference evidence="4" key="2">
    <citation type="submission" date="2015-01" db="EMBL/GenBank/DDBJ databases">
        <title>Evolutionary Origins and Diversification of the Mycorrhizal Mutualists.</title>
        <authorList>
            <consortium name="DOE Joint Genome Institute"/>
            <consortium name="Mycorrhizal Genomics Consortium"/>
            <person name="Kohler A."/>
            <person name="Kuo A."/>
            <person name="Nagy L.G."/>
            <person name="Floudas D."/>
            <person name="Copeland A."/>
            <person name="Barry K.W."/>
            <person name="Cichocki N."/>
            <person name="Veneault-Fourrey C."/>
            <person name="LaButti K."/>
            <person name="Lindquist E.A."/>
            <person name="Lipzen A."/>
            <person name="Lundell T."/>
            <person name="Morin E."/>
            <person name="Murat C."/>
            <person name="Riley R."/>
            <person name="Ohm R."/>
            <person name="Sun H."/>
            <person name="Tunlid A."/>
            <person name="Henrissat B."/>
            <person name="Grigoriev I.V."/>
            <person name="Hibbett D.S."/>
            <person name="Martin F."/>
        </authorList>
    </citation>
    <scope>NUCLEOTIDE SEQUENCE [LARGE SCALE GENOMIC DNA]</scope>
    <source>
        <strain evidence="4">MUT 4182</strain>
    </source>
</reference>
<evidence type="ECO:0000256" key="1">
    <source>
        <dbReference type="SAM" id="MobiDB-lite"/>
    </source>
</evidence>
<keyword evidence="4" id="KW-1185">Reference proteome</keyword>
<feature type="transmembrane region" description="Helical" evidence="2">
    <location>
        <begin position="12"/>
        <end position="30"/>
    </location>
</feature>
<dbReference type="AlphaFoldDB" id="A0A0C3LQA5"/>
<feature type="region of interest" description="Disordered" evidence="1">
    <location>
        <begin position="91"/>
        <end position="110"/>
    </location>
</feature>
<keyword evidence="2" id="KW-0812">Transmembrane</keyword>
<sequence>MLEKQESHSLGLGIGIGVCVGVGTGVAATLSQSPQSEFSLVPYLWLLVQVVNGSALPRFEPSIPHVGTSTSTSTSAVVSGSFGFETHISHGTTIGQSPPTLTSPTTSSSTIVPGPALPVHPFHLEVGGQLTTAVISQGSHPPSATVGSTSVHGTPVEAKNVDSKSTSG</sequence>
<dbReference type="HOGENOM" id="CLU_1587701_0_0_1"/>
<reference evidence="3 4" key="1">
    <citation type="submission" date="2014-04" db="EMBL/GenBank/DDBJ databases">
        <authorList>
            <consortium name="DOE Joint Genome Institute"/>
            <person name="Kuo A."/>
            <person name="Girlanda M."/>
            <person name="Perotto S."/>
            <person name="Kohler A."/>
            <person name="Nagy L.G."/>
            <person name="Floudas D."/>
            <person name="Copeland A."/>
            <person name="Barry K.W."/>
            <person name="Cichocki N."/>
            <person name="Veneault-Fourrey C."/>
            <person name="LaButti K."/>
            <person name="Lindquist E.A."/>
            <person name="Lipzen A."/>
            <person name="Lundell T."/>
            <person name="Morin E."/>
            <person name="Murat C."/>
            <person name="Sun H."/>
            <person name="Tunlid A."/>
            <person name="Henrissat B."/>
            <person name="Grigoriev I.V."/>
            <person name="Hibbett D.S."/>
            <person name="Martin F."/>
            <person name="Nordberg H.P."/>
            <person name="Cantor M.N."/>
            <person name="Hua S.X."/>
        </authorList>
    </citation>
    <scope>NUCLEOTIDE SEQUENCE [LARGE SCALE GENOMIC DNA]</scope>
    <source>
        <strain evidence="3 4">MUT 4182</strain>
    </source>
</reference>
<evidence type="ECO:0000313" key="3">
    <source>
        <dbReference type="EMBL" id="KIO23617.1"/>
    </source>
</evidence>
<evidence type="ECO:0000256" key="2">
    <source>
        <dbReference type="SAM" id="Phobius"/>
    </source>
</evidence>
<keyword evidence="2" id="KW-1133">Transmembrane helix</keyword>
<dbReference type="Proteomes" id="UP000054248">
    <property type="component" value="Unassembled WGS sequence"/>
</dbReference>
<proteinExistence type="predicted"/>
<keyword evidence="2" id="KW-0472">Membrane</keyword>
<organism evidence="3 4">
    <name type="scientific">Tulasnella calospora MUT 4182</name>
    <dbReference type="NCBI Taxonomy" id="1051891"/>
    <lineage>
        <taxon>Eukaryota</taxon>
        <taxon>Fungi</taxon>
        <taxon>Dikarya</taxon>
        <taxon>Basidiomycota</taxon>
        <taxon>Agaricomycotina</taxon>
        <taxon>Agaricomycetes</taxon>
        <taxon>Cantharellales</taxon>
        <taxon>Tulasnellaceae</taxon>
        <taxon>Tulasnella</taxon>
    </lineage>
</organism>
<feature type="compositionally biased region" description="Polar residues" evidence="1">
    <location>
        <begin position="136"/>
        <end position="152"/>
    </location>
</feature>
<gene>
    <name evidence="3" type="ORF">M407DRAFT_26905</name>
</gene>
<protein>
    <submittedName>
        <fullName evidence="3">Uncharacterized protein</fullName>
    </submittedName>
</protein>
<dbReference type="EMBL" id="KN823080">
    <property type="protein sequence ID" value="KIO23617.1"/>
    <property type="molecule type" value="Genomic_DNA"/>
</dbReference>
<name>A0A0C3LQA5_9AGAM</name>
<feature type="region of interest" description="Disordered" evidence="1">
    <location>
        <begin position="136"/>
        <end position="168"/>
    </location>
</feature>
<evidence type="ECO:0000313" key="4">
    <source>
        <dbReference type="Proteomes" id="UP000054248"/>
    </source>
</evidence>